<proteinExistence type="predicted"/>
<keyword evidence="2" id="KW-1185">Reference proteome</keyword>
<reference evidence="1 2" key="1">
    <citation type="submission" date="2014-06" db="EMBL/GenBank/DDBJ databases">
        <authorList>
            <person name="Swart Estienne"/>
        </authorList>
    </citation>
    <scope>NUCLEOTIDE SEQUENCE [LARGE SCALE GENOMIC DNA]</scope>
    <source>
        <strain evidence="1 2">130c</strain>
    </source>
</reference>
<gene>
    <name evidence="1" type="primary">Contig7131.g7622</name>
    <name evidence="1" type="ORF">STYLEM_15879</name>
</gene>
<accession>A0A078AXI2</accession>
<dbReference type="EMBL" id="CCKQ01014973">
    <property type="protein sequence ID" value="CDW86781.1"/>
    <property type="molecule type" value="Genomic_DNA"/>
</dbReference>
<dbReference type="Proteomes" id="UP000039865">
    <property type="component" value="Unassembled WGS sequence"/>
</dbReference>
<dbReference type="AlphaFoldDB" id="A0A078AXI2"/>
<name>A0A078AXI2_STYLE</name>
<dbReference type="InParanoid" id="A0A078AXI2"/>
<evidence type="ECO:0000313" key="2">
    <source>
        <dbReference type="Proteomes" id="UP000039865"/>
    </source>
</evidence>
<organism evidence="1 2">
    <name type="scientific">Stylonychia lemnae</name>
    <name type="common">Ciliate</name>
    <dbReference type="NCBI Taxonomy" id="5949"/>
    <lineage>
        <taxon>Eukaryota</taxon>
        <taxon>Sar</taxon>
        <taxon>Alveolata</taxon>
        <taxon>Ciliophora</taxon>
        <taxon>Intramacronucleata</taxon>
        <taxon>Spirotrichea</taxon>
        <taxon>Stichotrichia</taxon>
        <taxon>Sporadotrichida</taxon>
        <taxon>Oxytrichidae</taxon>
        <taxon>Stylonychinae</taxon>
        <taxon>Stylonychia</taxon>
    </lineage>
</organism>
<sequence length="105" mass="12367">MKKYLNIVFECQMGNHYYEKPLIQPKGTEKLYEVSSWNSQRKNNFEKLKIDYNNLPSINTTQVNKTSTENAENKNSFRVETEIQKVEAELKKELMILCNMISQAN</sequence>
<protein>
    <submittedName>
        <fullName evidence="1">Uncharacterized protein</fullName>
    </submittedName>
</protein>
<evidence type="ECO:0000313" key="1">
    <source>
        <dbReference type="EMBL" id="CDW86781.1"/>
    </source>
</evidence>